<dbReference type="AlphaFoldDB" id="A0AAD6LJA2"/>
<accession>A0AAD6LJA2</accession>
<evidence type="ECO:0000313" key="2">
    <source>
        <dbReference type="Proteomes" id="UP001164929"/>
    </source>
</evidence>
<reference evidence="1 2" key="1">
    <citation type="journal article" date="2023" name="Mol. Ecol. Resour.">
        <title>Chromosome-level genome assembly of a triploid poplar Populus alba 'Berolinensis'.</title>
        <authorList>
            <person name="Chen S."/>
            <person name="Yu Y."/>
            <person name="Wang X."/>
            <person name="Wang S."/>
            <person name="Zhang T."/>
            <person name="Zhou Y."/>
            <person name="He R."/>
            <person name="Meng N."/>
            <person name="Wang Y."/>
            <person name="Liu W."/>
            <person name="Liu Z."/>
            <person name="Liu J."/>
            <person name="Guo Q."/>
            <person name="Huang H."/>
            <person name="Sederoff R.R."/>
            <person name="Wang G."/>
            <person name="Qu G."/>
            <person name="Chen S."/>
        </authorList>
    </citation>
    <scope>NUCLEOTIDE SEQUENCE [LARGE SCALE GENOMIC DNA]</scope>
    <source>
        <strain evidence="1">SC-2020</strain>
    </source>
</reference>
<proteinExistence type="predicted"/>
<gene>
    <name evidence="1" type="ORF">NC653_036054</name>
</gene>
<keyword evidence="2" id="KW-1185">Reference proteome</keyword>
<dbReference type="EMBL" id="JAQIZT010000016">
    <property type="protein sequence ID" value="KAJ6967996.1"/>
    <property type="molecule type" value="Genomic_DNA"/>
</dbReference>
<organism evidence="1 2">
    <name type="scientific">Populus alba x Populus x berolinensis</name>
    <dbReference type="NCBI Taxonomy" id="444605"/>
    <lineage>
        <taxon>Eukaryota</taxon>
        <taxon>Viridiplantae</taxon>
        <taxon>Streptophyta</taxon>
        <taxon>Embryophyta</taxon>
        <taxon>Tracheophyta</taxon>
        <taxon>Spermatophyta</taxon>
        <taxon>Magnoliopsida</taxon>
        <taxon>eudicotyledons</taxon>
        <taxon>Gunneridae</taxon>
        <taxon>Pentapetalae</taxon>
        <taxon>rosids</taxon>
        <taxon>fabids</taxon>
        <taxon>Malpighiales</taxon>
        <taxon>Salicaceae</taxon>
        <taxon>Saliceae</taxon>
        <taxon>Populus</taxon>
    </lineage>
</organism>
<name>A0AAD6LJA2_9ROSI</name>
<evidence type="ECO:0000313" key="1">
    <source>
        <dbReference type="EMBL" id="KAJ6967996.1"/>
    </source>
</evidence>
<dbReference type="Proteomes" id="UP001164929">
    <property type="component" value="Chromosome 16"/>
</dbReference>
<comment type="caution">
    <text evidence="1">The sequence shown here is derived from an EMBL/GenBank/DDBJ whole genome shotgun (WGS) entry which is preliminary data.</text>
</comment>
<sequence length="63" mass="6953">MATVSFKPGLFIIFFIVASADIKNIYRFHLGCRGTNKKGGLVSKTDSVCRCLCILLFNLQLLG</sequence>
<protein>
    <submittedName>
        <fullName evidence="1">Uncharacterized protein</fullName>
    </submittedName>
</protein>